<dbReference type="OrthoDB" id="291011at2"/>
<dbReference type="RefSeq" id="WP_138644912.1">
    <property type="nucleotide sequence ID" value="NZ_VCKW01000040.1"/>
</dbReference>
<reference evidence="5 6" key="1">
    <citation type="submission" date="2019-05" db="EMBL/GenBank/DDBJ databases">
        <title>Draft genome sequence of Actinomadura sp. 14C53.</title>
        <authorList>
            <person name="Saricaoglu S."/>
            <person name="Isik K."/>
        </authorList>
    </citation>
    <scope>NUCLEOTIDE SEQUENCE [LARGE SCALE GENOMIC DNA]</scope>
    <source>
        <strain evidence="5 6">14C53</strain>
    </source>
</reference>
<dbReference type="InterPro" id="IPR050708">
    <property type="entry name" value="T6SS_VgrG/RHS"/>
</dbReference>
<evidence type="ECO:0000313" key="5">
    <source>
        <dbReference type="EMBL" id="TMR03451.1"/>
    </source>
</evidence>
<evidence type="ECO:0000256" key="3">
    <source>
        <dbReference type="SAM" id="SignalP"/>
    </source>
</evidence>
<feature type="compositionally biased region" description="Basic and acidic residues" evidence="2">
    <location>
        <begin position="42"/>
        <end position="60"/>
    </location>
</feature>
<keyword evidence="3" id="KW-0732">Signal</keyword>
<name>A0A5C4JF74_9ACTN</name>
<dbReference type="InterPro" id="IPR036844">
    <property type="entry name" value="Hint_dom_sf"/>
</dbReference>
<dbReference type="EMBL" id="VCKW01000040">
    <property type="protein sequence ID" value="TMR03451.1"/>
    <property type="molecule type" value="Genomic_DNA"/>
</dbReference>
<feature type="compositionally biased region" description="Basic and acidic residues" evidence="2">
    <location>
        <begin position="1987"/>
        <end position="1997"/>
    </location>
</feature>
<evidence type="ECO:0000259" key="4">
    <source>
        <dbReference type="SMART" id="SM00306"/>
    </source>
</evidence>
<dbReference type="Pfam" id="PF05593">
    <property type="entry name" value="RHS_repeat"/>
    <property type="match status" value="1"/>
</dbReference>
<dbReference type="PANTHER" id="PTHR32305:SF17">
    <property type="entry name" value="TRNA NUCLEASE WAPA"/>
    <property type="match status" value="1"/>
</dbReference>
<dbReference type="SUPFAM" id="SSF51294">
    <property type="entry name" value="Hedgehog/intein (Hint) domain"/>
    <property type="match status" value="1"/>
</dbReference>
<comment type="caution">
    <text evidence="5">The sequence shown here is derived from an EMBL/GenBank/DDBJ whole genome shotgun (WGS) entry which is preliminary data.</text>
</comment>
<dbReference type="InterPro" id="IPR022385">
    <property type="entry name" value="Rhs_assc_core"/>
</dbReference>
<dbReference type="SMART" id="SM00306">
    <property type="entry name" value="HintN"/>
    <property type="match status" value="1"/>
</dbReference>
<feature type="region of interest" description="Disordered" evidence="2">
    <location>
        <begin position="807"/>
        <end position="828"/>
    </location>
</feature>
<dbReference type="InterPro" id="IPR006530">
    <property type="entry name" value="YD"/>
</dbReference>
<feature type="chain" id="PRO_5023089573" evidence="3">
    <location>
        <begin position="40"/>
        <end position="2267"/>
    </location>
</feature>
<feature type="region of interest" description="Disordered" evidence="2">
    <location>
        <begin position="1987"/>
        <end position="2012"/>
    </location>
</feature>
<evidence type="ECO:0000313" key="6">
    <source>
        <dbReference type="Proteomes" id="UP000309174"/>
    </source>
</evidence>
<evidence type="ECO:0000256" key="1">
    <source>
        <dbReference type="ARBA" id="ARBA00022737"/>
    </source>
</evidence>
<gene>
    <name evidence="5" type="ORF">ETD83_10660</name>
</gene>
<evidence type="ECO:0000256" key="2">
    <source>
        <dbReference type="SAM" id="MobiDB-lite"/>
    </source>
</evidence>
<dbReference type="NCBIfam" id="TIGR01643">
    <property type="entry name" value="YD_repeat_2x"/>
    <property type="match status" value="3"/>
</dbReference>
<dbReference type="InterPro" id="IPR031325">
    <property type="entry name" value="RHS_repeat"/>
</dbReference>
<proteinExistence type="predicted"/>
<feature type="signal peptide" evidence="3">
    <location>
        <begin position="1"/>
        <end position="39"/>
    </location>
</feature>
<feature type="domain" description="Hint" evidence="4">
    <location>
        <begin position="2007"/>
        <end position="2113"/>
    </location>
</feature>
<keyword evidence="1" id="KW-0677">Repeat</keyword>
<dbReference type="InterPro" id="IPR056823">
    <property type="entry name" value="TEN-like_YD-shell"/>
</dbReference>
<organism evidence="5 6">
    <name type="scientific">Actinomadura soli</name>
    <dbReference type="NCBI Taxonomy" id="2508997"/>
    <lineage>
        <taxon>Bacteria</taxon>
        <taxon>Bacillati</taxon>
        <taxon>Actinomycetota</taxon>
        <taxon>Actinomycetes</taxon>
        <taxon>Streptosporangiales</taxon>
        <taxon>Thermomonosporaceae</taxon>
        <taxon>Actinomadura</taxon>
    </lineage>
</organism>
<dbReference type="Gene3D" id="2.170.16.10">
    <property type="entry name" value="Hedgehog/Intein (Hint) domain"/>
    <property type="match status" value="1"/>
</dbReference>
<sequence length="2267" mass="244149">MKTKGRRHVLGIGRPLRTMAAGMTVVLAAGLATAPAAQADPPHSERPTVADHERKVDGKQLKARPRTPDPAGKPAPPARAAWPKAGTAEVEVSGRQARSTGSSEGLAQAKGLPVALASPGPASGAAQAGPVSRGTVKVAVLNREAAGRAGVEGLLFTLTPADAGAAGRVGVRVDYAAFAQAFGGAYGTRLRLAQLPACAVTTPSRPECRGVTPLTTTNNGETHTLTADVATAQTGPTVLAAVAAPEGSQGDYSATKLEPSATWKTSGNTGDFTWSYPLRVAPVPGELTPGIALAYSAQSVDGRTTNTNSQPSWVGEGFDFWPGFIEQRYKSCADDGAPKNGQGQSPGDLCWGYENATVTWNGKGGELVKAADGTWRLKNDDGTRFEKLRSSETGNGDHEGEYWKVTTTDGTRYFFGRNRLPGWGSGGPESKSAWTVPVFGDDAGEPCHKDSGFADSWCQQAWRWNLDMVVDPNDNAAIYLYEQETNHYGRNLKPEDATPYTRGGHLKTIEYGLRGYNVFAGAPPARVLFDTAERCVPTDTFDCAPAKIVTSPEQWPDVPWDMNCAAGTRCESGHGSTSPTFWSRYRLKKVTTQIAGAPGWPYRPVDSWTLDHHWGAVNDERDLLLKEIQHTGLAGPTAADDIKLPKVTFNHEPKANRLDQAGDGLPSYTRYRVSKIFDESGGELDIAYSGPECSRTAPPTPHTNTKRCHPLVWHQSGQPTPLTDWFNKYVVTAVVQKDRTGHAADMATRYEYLGGAAWHYDDDDGLTREKNKTWSQWRGYGQVRVTTGGTGDPKSQTDTYYMRGMHGDRAGPDGGTRNVSVPDGEGGTHTDHEGLDGFALRTVQYTAPGGSVHDKTVRTPWRVVTATRERSWGTANATAIKVDIARTWTAMDGGTWRETKTDTDYETQFIGVGRVKSVNDLADVATATDDRCTRTTYADNVYAHMLDFPSRVETVSVACTADADRTKDLNSDTRTFYDGGGFEDAPTRGNVTKTEKVAGHDGDTARYVTEAEMTYDGHGRELTSTDALGQTTTTRYTETAGLTTRTAVTSPPARGGDSSSALTMTTWLEPAWGDPIAKVDPNGLRTDLARDALGRLTKVWLPDRARTSGKVPNLEFQYQIADGKIVAVTTKTVTNDESQRLIVELFDGWLRTRQTQAEGPGGRLISDTFYDDRGNAAKEYNVYPAGGAPQPALFAPDAGDVETQIHHAYDGLGRQTVQRLLTGATGEKWRTTTSYGGNWTAIDPPSGGVPSAEYTDARGQVTERRQYSGPAPSGTYDATKYAWDGAGRMTGITDPSGNTWTTAYDVRGRKIKTIDPDRGTSTFTYDDLDRESSATDARGRTLFTTYDGLNRKTNIREGSATGARLISWGYDTAARGKGRPASATRHRDDGDYTTGITGYDVLGRTEGGTVTIPSSQGALAGSYTFGETFNADGTPATRTLPAAGGLPAETLTLSYDGYRHPTRLTSGLGTYVNAAEYTPTGKPKLLELGATGKRVWNALTWQYGTQRLESSRTYREGVTGDPRRAAYRYDEAGNILSISDISADGTDNQCYTYDHLRRLTGAWAEGDTTCSAAPSADVIGGPAPYWRTFNYDKAGNRKTEIRHGVGGKPDTTRTYAYAPPGEGNRLTKITQAGGDGDRTDTFTYDEVGNTTGRALGTARQTLDWNSEGDLATVTQNGATTQFINGPGGDRLIRKDPGGATLYLPGMELRAEPGATTPTATRYYTHGGETVALRTTTGGLTFLTGDHQGTAQVAVAAADLKSTVRRFTPFGTERGTPDDATWPDDKGFVGGIKDPTGLTHLGARDYDPETGRFTSVDPVMDPADPQQLNGYTYANNTPVVSSDPDGLLRDGGGQCGTIPENPCSGGRRYNPGVSKAYDKAVEKAEETRRNTHGTAASQCYMNPLRGGCPIPDGKLGEAAVIELALQLYERGHWGFKKRSFKEQLWDMTKFSVQVLVFVYGGPEELALGAILKGLQLALRSRKIRNLADKAPDLPKSDRPPPGAPKPRCSSFPPGTKVLMADGSRKPIQQLKRGDKILATDPATGDTRPQVVVDTMTSTGVRTIIQVTVDTDGDRGDKSGVVVATDEHPFWVAGDLDRWVQAKNLKPGMRLRTSAGAHVQVTALKSGARPFQTVHNLTIANTRTYYALAGGTPVLVHNCGGWVDGHSPNCRCAHGDEPILNDPPVTAPADELDDFTGHALQRLEDHGVSAEDARAVLERDPFSYYHEDQWKLGYYDPQSKVFVAKTIDGNVNTVIVNASRAYIDRLMGG</sequence>
<feature type="region of interest" description="Disordered" evidence="2">
    <location>
        <begin position="1768"/>
        <end position="1805"/>
    </location>
</feature>
<dbReference type="Proteomes" id="UP000309174">
    <property type="component" value="Unassembled WGS sequence"/>
</dbReference>
<dbReference type="Pfam" id="PF25023">
    <property type="entry name" value="TEN_YD-shell"/>
    <property type="match status" value="1"/>
</dbReference>
<keyword evidence="6" id="KW-1185">Reference proteome</keyword>
<dbReference type="Gene3D" id="2.180.10.10">
    <property type="entry name" value="RHS repeat-associated core"/>
    <property type="match status" value="2"/>
</dbReference>
<dbReference type="InterPro" id="IPR003587">
    <property type="entry name" value="Hint_dom_N"/>
</dbReference>
<dbReference type="Pfam" id="PF07591">
    <property type="entry name" value="PT-HINT"/>
    <property type="match status" value="1"/>
</dbReference>
<dbReference type="PANTHER" id="PTHR32305">
    <property type="match status" value="1"/>
</dbReference>
<protein>
    <submittedName>
        <fullName evidence="5">Sugar-binding protein</fullName>
    </submittedName>
</protein>
<accession>A0A5C4JF74</accession>
<feature type="region of interest" description="Disordered" evidence="2">
    <location>
        <begin position="1605"/>
        <end position="1624"/>
    </location>
</feature>
<dbReference type="CDD" id="cd00081">
    <property type="entry name" value="Hint"/>
    <property type="match status" value="1"/>
</dbReference>
<dbReference type="NCBIfam" id="TIGR03696">
    <property type="entry name" value="Rhs_assc_core"/>
    <property type="match status" value="1"/>
</dbReference>
<feature type="compositionally biased region" description="Polar residues" evidence="2">
    <location>
        <begin position="96"/>
        <end position="105"/>
    </location>
</feature>
<feature type="region of interest" description="Disordered" evidence="2">
    <location>
        <begin position="35"/>
        <end position="106"/>
    </location>
</feature>